<organism evidence="2 3">
    <name type="scientific">Phyllobacterium pellucidum</name>
    <dbReference type="NCBI Taxonomy" id="2740464"/>
    <lineage>
        <taxon>Bacteria</taxon>
        <taxon>Pseudomonadati</taxon>
        <taxon>Pseudomonadota</taxon>
        <taxon>Alphaproteobacteria</taxon>
        <taxon>Hyphomicrobiales</taxon>
        <taxon>Phyllobacteriaceae</taxon>
        <taxon>Phyllobacterium</taxon>
    </lineage>
</organism>
<dbReference type="AlphaFoldDB" id="A0A849VZ85"/>
<keyword evidence="3" id="KW-1185">Reference proteome</keyword>
<comment type="caution">
    <text evidence="2">The sequence shown here is derived from an EMBL/GenBank/DDBJ whole genome shotgun (WGS) entry which is preliminary data.</text>
</comment>
<accession>A0A849VZ85</accession>
<evidence type="ECO:0000313" key="3">
    <source>
        <dbReference type="Proteomes" id="UP000550508"/>
    </source>
</evidence>
<dbReference type="Pfam" id="PF11684">
    <property type="entry name" value="DUF3280"/>
    <property type="match status" value="1"/>
</dbReference>
<proteinExistence type="predicted"/>
<dbReference type="EMBL" id="JABUMX010000004">
    <property type="protein sequence ID" value="NTS33200.1"/>
    <property type="molecule type" value="Genomic_DNA"/>
</dbReference>
<dbReference type="Proteomes" id="UP000550508">
    <property type="component" value="Unassembled WGS sequence"/>
</dbReference>
<name>A0A849VZ85_9HYPH</name>
<sequence length="164" mass="17706">MRPSLLLTILVLMMCAPASGQQNPPASIAVFPIELEDRSAGAGIIAPDEHDKRYLSESEQMAKDMLTGSGRYTVVGVTVPTEAKAKGLRYCGGCEAAIARQNGASLALLGVVTRVNRTEHAVFIRILDAKSGKTVAEGFTDLRMGANYAWPRSVKWVMTNKILR</sequence>
<feature type="chain" id="PRO_5032722638" evidence="1">
    <location>
        <begin position="21"/>
        <end position="164"/>
    </location>
</feature>
<keyword evidence="1" id="KW-0732">Signal</keyword>
<gene>
    <name evidence="2" type="ORF">HQ945_18265</name>
</gene>
<feature type="signal peptide" evidence="1">
    <location>
        <begin position="1"/>
        <end position="20"/>
    </location>
</feature>
<dbReference type="InterPro" id="IPR021698">
    <property type="entry name" value="DUF3280"/>
</dbReference>
<dbReference type="RefSeq" id="WP_113281227.1">
    <property type="nucleotide sequence ID" value="NZ_JABUMX010000004.1"/>
</dbReference>
<reference evidence="2 3" key="1">
    <citation type="submission" date="2020-05" db="EMBL/GenBank/DDBJ databases">
        <authorList>
            <person name="Kim M.K."/>
        </authorList>
    </citation>
    <scope>NUCLEOTIDE SEQUENCE [LARGE SCALE GENOMIC DNA]</scope>
    <source>
        <strain evidence="2 3">BT25</strain>
    </source>
</reference>
<evidence type="ECO:0000256" key="1">
    <source>
        <dbReference type="SAM" id="SignalP"/>
    </source>
</evidence>
<evidence type="ECO:0000313" key="2">
    <source>
        <dbReference type="EMBL" id="NTS33200.1"/>
    </source>
</evidence>
<protein>
    <submittedName>
        <fullName evidence="2">DUF2380 domain-containing protein</fullName>
    </submittedName>
</protein>